<keyword evidence="2" id="KW-0479">Metal-binding</keyword>
<evidence type="ECO:0000259" key="10">
    <source>
        <dbReference type="PROSITE" id="PS51873"/>
    </source>
</evidence>
<dbReference type="PROSITE" id="PS00518">
    <property type="entry name" value="ZF_RING_1"/>
    <property type="match status" value="1"/>
</dbReference>
<evidence type="ECO:0000256" key="4">
    <source>
        <dbReference type="ARBA" id="ARBA00022771"/>
    </source>
</evidence>
<dbReference type="SMART" id="SM00184">
    <property type="entry name" value="RING"/>
    <property type="match status" value="2"/>
</dbReference>
<feature type="domain" description="RING-type" evidence="9">
    <location>
        <begin position="410"/>
        <end position="457"/>
    </location>
</feature>
<keyword evidence="1" id="KW-0808">Transferase</keyword>
<sequence length="679" mass="75485">MDSVLSLIPGPPSLDRVAIAESKKQQRESIWPSTDVDTKEILRQLLLSNPWPEIVTYDGPTCGCNEQAVFACPLISLYCARTILDLEKQVRAREYRSEGRSKEDEATGLLSDILAERTVQRIVSIGQHLKGALRMGPSDLLDVPLFEQVFAANGRIERFTSYENILGMLDQLCSDGSRRIAATVLTQASQSAVCVRMTMLEDDLYIVFDPHPRMDHPNGPGFMLSTSKSTTASFLNCLLDSSVPLDVSGTDIFQPLQHQYFTAHILDAKDSYHRIMAYQNEQMLRDSFLCTHEESLSASMDYVNLWNQLLSPADGTNAQAGPSSPSRPRAESSSSIDTSSSSKSSSTIGMDSGDSLPPLPLLPTSRLVSVSDSWRPETEFGRNVLEQLKLMPPHRPAPHFGVPIKVSFDCAVCLERYPLYGSVQLAGCDHRFCKECLKGHVRSFLDLGRFPIQCPVCLLDRGIPDPGNVTEFVLNRLQLPEEYRDKFKELQVLQHSVRLDCPSCRQSGLLPRKEYFQSKILTCPSYLCRHRWCKTCSKSIVPPPSSPETPSSLSKISWIGSTKSRGTFSSLSKEKGPASPSEFGADFNVKHSCKGDGFEKLMKRKGWRHCPGCTMTVIKESGCNHMSCVAPGCHTHFCYKCGKLIVVSATGRNVGEEVTLHYSNNTCRQFERKLSCSIQ</sequence>
<evidence type="ECO:0000313" key="11">
    <source>
        <dbReference type="EMBL" id="TEB36711.1"/>
    </source>
</evidence>
<dbReference type="AlphaFoldDB" id="A0A4Y7TRT9"/>
<dbReference type="Pfam" id="PF22191">
    <property type="entry name" value="IBR_1"/>
    <property type="match status" value="1"/>
</dbReference>
<protein>
    <recommendedName>
        <fullName evidence="13">RING-type domain-containing protein</fullName>
    </recommendedName>
</protein>
<dbReference type="CDD" id="cd22584">
    <property type="entry name" value="Rcat_RBR_unk"/>
    <property type="match status" value="1"/>
</dbReference>
<proteinExistence type="predicted"/>
<evidence type="ECO:0000313" key="12">
    <source>
        <dbReference type="Proteomes" id="UP000298030"/>
    </source>
</evidence>
<dbReference type="InterPro" id="IPR018957">
    <property type="entry name" value="Znf_C3HC4_RING-type"/>
</dbReference>
<evidence type="ECO:0000256" key="8">
    <source>
        <dbReference type="SAM" id="MobiDB-lite"/>
    </source>
</evidence>
<dbReference type="PANTHER" id="PTHR11685">
    <property type="entry name" value="RBR FAMILY RING FINGER AND IBR DOMAIN-CONTAINING"/>
    <property type="match status" value="1"/>
</dbReference>
<dbReference type="GO" id="GO:0004842">
    <property type="term" value="F:ubiquitin-protein transferase activity"/>
    <property type="evidence" value="ECO:0007669"/>
    <property type="project" value="InterPro"/>
</dbReference>
<dbReference type="InterPro" id="IPR001841">
    <property type="entry name" value="Znf_RING"/>
</dbReference>
<evidence type="ECO:0000256" key="5">
    <source>
        <dbReference type="ARBA" id="ARBA00022786"/>
    </source>
</evidence>
<dbReference type="GO" id="GO:0016567">
    <property type="term" value="P:protein ubiquitination"/>
    <property type="evidence" value="ECO:0007669"/>
    <property type="project" value="InterPro"/>
</dbReference>
<reference evidence="11 12" key="1">
    <citation type="journal article" date="2019" name="Nat. Ecol. Evol.">
        <title>Megaphylogeny resolves global patterns of mushroom evolution.</title>
        <authorList>
            <person name="Varga T."/>
            <person name="Krizsan K."/>
            <person name="Foldi C."/>
            <person name="Dima B."/>
            <person name="Sanchez-Garcia M."/>
            <person name="Sanchez-Ramirez S."/>
            <person name="Szollosi G.J."/>
            <person name="Szarkandi J.G."/>
            <person name="Papp V."/>
            <person name="Albert L."/>
            <person name="Andreopoulos W."/>
            <person name="Angelini C."/>
            <person name="Antonin V."/>
            <person name="Barry K.W."/>
            <person name="Bougher N.L."/>
            <person name="Buchanan P."/>
            <person name="Buyck B."/>
            <person name="Bense V."/>
            <person name="Catcheside P."/>
            <person name="Chovatia M."/>
            <person name="Cooper J."/>
            <person name="Damon W."/>
            <person name="Desjardin D."/>
            <person name="Finy P."/>
            <person name="Geml J."/>
            <person name="Haridas S."/>
            <person name="Hughes K."/>
            <person name="Justo A."/>
            <person name="Karasinski D."/>
            <person name="Kautmanova I."/>
            <person name="Kiss B."/>
            <person name="Kocsube S."/>
            <person name="Kotiranta H."/>
            <person name="LaButti K.M."/>
            <person name="Lechner B.E."/>
            <person name="Liimatainen K."/>
            <person name="Lipzen A."/>
            <person name="Lukacs Z."/>
            <person name="Mihaltcheva S."/>
            <person name="Morgado L.N."/>
            <person name="Niskanen T."/>
            <person name="Noordeloos M.E."/>
            <person name="Ohm R.A."/>
            <person name="Ortiz-Santana B."/>
            <person name="Ovrebo C."/>
            <person name="Racz N."/>
            <person name="Riley R."/>
            <person name="Savchenko A."/>
            <person name="Shiryaev A."/>
            <person name="Soop K."/>
            <person name="Spirin V."/>
            <person name="Szebenyi C."/>
            <person name="Tomsovsky M."/>
            <person name="Tulloss R.E."/>
            <person name="Uehling J."/>
            <person name="Grigoriev I.V."/>
            <person name="Vagvolgyi C."/>
            <person name="Papp T."/>
            <person name="Martin F.M."/>
            <person name="Miettinen O."/>
            <person name="Hibbett D.S."/>
            <person name="Nagy L.G."/>
        </authorList>
    </citation>
    <scope>NUCLEOTIDE SEQUENCE [LARGE SCALE GENOMIC DNA]</scope>
    <source>
        <strain evidence="11 12">FP101781</strain>
    </source>
</reference>
<gene>
    <name evidence="11" type="ORF">FA13DRAFT_1080092</name>
</gene>
<dbReference type="InterPro" id="IPR013083">
    <property type="entry name" value="Znf_RING/FYVE/PHD"/>
</dbReference>
<accession>A0A4Y7TRT9</accession>
<evidence type="ECO:0000256" key="1">
    <source>
        <dbReference type="ARBA" id="ARBA00022679"/>
    </source>
</evidence>
<evidence type="ECO:0000259" key="9">
    <source>
        <dbReference type="PROSITE" id="PS50089"/>
    </source>
</evidence>
<dbReference type="InterPro" id="IPR031127">
    <property type="entry name" value="E3_UB_ligase_RBR"/>
</dbReference>
<feature type="compositionally biased region" description="Low complexity" evidence="8">
    <location>
        <begin position="322"/>
        <end position="353"/>
    </location>
</feature>
<organism evidence="11 12">
    <name type="scientific">Coprinellus micaceus</name>
    <name type="common">Glistening ink-cap mushroom</name>
    <name type="synonym">Coprinus micaceus</name>
    <dbReference type="NCBI Taxonomy" id="71717"/>
    <lineage>
        <taxon>Eukaryota</taxon>
        <taxon>Fungi</taxon>
        <taxon>Dikarya</taxon>
        <taxon>Basidiomycota</taxon>
        <taxon>Agaricomycotina</taxon>
        <taxon>Agaricomycetes</taxon>
        <taxon>Agaricomycetidae</taxon>
        <taxon>Agaricales</taxon>
        <taxon>Agaricineae</taxon>
        <taxon>Psathyrellaceae</taxon>
        <taxon>Coprinellus</taxon>
    </lineage>
</organism>
<comment type="caution">
    <text evidence="11">The sequence shown here is derived from an EMBL/GenBank/DDBJ whole genome shotgun (WGS) entry which is preliminary data.</text>
</comment>
<dbReference type="InterPro" id="IPR017907">
    <property type="entry name" value="Znf_RING_CS"/>
</dbReference>
<evidence type="ECO:0008006" key="13">
    <source>
        <dbReference type="Google" id="ProtNLM"/>
    </source>
</evidence>
<dbReference type="Gene3D" id="1.20.120.1750">
    <property type="match status" value="1"/>
</dbReference>
<keyword evidence="5" id="KW-0833">Ubl conjugation pathway</keyword>
<dbReference type="OrthoDB" id="1431934at2759"/>
<feature type="domain" description="RING-type" evidence="10">
    <location>
        <begin position="406"/>
        <end position="671"/>
    </location>
</feature>
<dbReference type="EMBL" id="QPFP01000005">
    <property type="protein sequence ID" value="TEB36711.1"/>
    <property type="molecule type" value="Genomic_DNA"/>
</dbReference>
<evidence type="ECO:0000256" key="3">
    <source>
        <dbReference type="ARBA" id="ARBA00022737"/>
    </source>
</evidence>
<keyword evidence="3" id="KW-0677">Repeat</keyword>
<evidence type="ECO:0000256" key="2">
    <source>
        <dbReference type="ARBA" id="ARBA00022723"/>
    </source>
</evidence>
<dbReference type="SUPFAM" id="SSF57850">
    <property type="entry name" value="RING/U-box"/>
    <property type="match status" value="2"/>
</dbReference>
<evidence type="ECO:0000256" key="6">
    <source>
        <dbReference type="ARBA" id="ARBA00022833"/>
    </source>
</evidence>
<dbReference type="Proteomes" id="UP000298030">
    <property type="component" value="Unassembled WGS sequence"/>
</dbReference>
<keyword evidence="6" id="KW-0862">Zinc</keyword>
<dbReference type="PROSITE" id="PS51873">
    <property type="entry name" value="TRIAD"/>
    <property type="match status" value="1"/>
</dbReference>
<keyword evidence="4 7" id="KW-0863">Zinc-finger</keyword>
<dbReference type="Gene3D" id="3.30.40.10">
    <property type="entry name" value="Zinc/RING finger domain, C3HC4 (zinc finger)"/>
    <property type="match status" value="1"/>
</dbReference>
<name>A0A4Y7TRT9_COPMI</name>
<keyword evidence="12" id="KW-1185">Reference proteome</keyword>
<evidence type="ECO:0000256" key="7">
    <source>
        <dbReference type="PROSITE-ProRule" id="PRU00175"/>
    </source>
</evidence>
<dbReference type="GO" id="GO:0008270">
    <property type="term" value="F:zinc ion binding"/>
    <property type="evidence" value="ECO:0007669"/>
    <property type="project" value="UniProtKB-KW"/>
</dbReference>
<dbReference type="Pfam" id="PF00097">
    <property type="entry name" value="zf-C3HC4"/>
    <property type="match status" value="1"/>
</dbReference>
<dbReference type="STRING" id="71717.A0A4Y7TRT9"/>
<dbReference type="PROSITE" id="PS50089">
    <property type="entry name" value="ZF_RING_2"/>
    <property type="match status" value="1"/>
</dbReference>
<feature type="region of interest" description="Disordered" evidence="8">
    <location>
        <begin position="314"/>
        <end position="360"/>
    </location>
</feature>
<dbReference type="InterPro" id="IPR044066">
    <property type="entry name" value="TRIAD_supradom"/>
</dbReference>